<organism evidence="1 2">
    <name type="scientific">Saccharococcus thermophilus</name>
    <dbReference type="NCBI Taxonomy" id="29396"/>
    <lineage>
        <taxon>Bacteria</taxon>
        <taxon>Bacillati</taxon>
        <taxon>Bacillota</taxon>
        <taxon>Bacilli</taxon>
        <taxon>Bacillales</taxon>
        <taxon>Anoxybacillaceae</taxon>
        <taxon>Saccharococcus</taxon>
    </lineage>
</organism>
<keyword evidence="2" id="KW-1185">Reference proteome</keyword>
<protein>
    <submittedName>
        <fullName evidence="1">Uncharacterized protein</fullName>
    </submittedName>
</protein>
<dbReference type="RefSeq" id="WP_243846045.1">
    <property type="nucleotide sequence ID" value="NZ_JAASRS010000001.1"/>
</dbReference>
<comment type="caution">
    <text evidence="1">The sequence shown here is derived from an EMBL/GenBank/DDBJ whole genome shotgun (WGS) entry which is preliminary data.</text>
</comment>
<gene>
    <name evidence="1" type="ORF">BDD39_003056</name>
</gene>
<evidence type="ECO:0000313" key="1">
    <source>
        <dbReference type="EMBL" id="NIK16546.1"/>
    </source>
</evidence>
<name>A0A846MLK0_9BACL</name>
<accession>A0A846MLK0</accession>
<dbReference type="EMBL" id="JAASRS010000001">
    <property type="protein sequence ID" value="NIK16546.1"/>
    <property type="molecule type" value="Genomic_DNA"/>
</dbReference>
<dbReference type="AlphaFoldDB" id="A0A846MLK0"/>
<reference evidence="1 2" key="1">
    <citation type="submission" date="2020-03" db="EMBL/GenBank/DDBJ databases">
        <title>Genomic Encyclopedia of Archaeal and Bacterial Type Strains, Phase II (KMG-II): from individual species to whole genera.</title>
        <authorList>
            <person name="Goeker M."/>
        </authorList>
    </citation>
    <scope>NUCLEOTIDE SEQUENCE [LARGE SCALE GENOMIC DNA]</scope>
    <source>
        <strain evidence="1 2">DSM 4749</strain>
    </source>
</reference>
<proteinExistence type="predicted"/>
<evidence type="ECO:0000313" key="2">
    <source>
        <dbReference type="Proteomes" id="UP000532769"/>
    </source>
</evidence>
<sequence>MYASRLPKGAIKEIECCFDHGLYLTVTYEDGQEVKAYELGSSVESILGKCIPLERFAKTVKPFSSLEEK</sequence>
<dbReference type="Proteomes" id="UP000532769">
    <property type="component" value="Unassembled WGS sequence"/>
</dbReference>